<dbReference type="InterPro" id="IPR025266">
    <property type="entry name" value="TerB_N"/>
</dbReference>
<dbReference type="AlphaFoldDB" id="A0A7D5SN68"/>
<name>A0A7D5SN68_9GAMM</name>
<accession>A0A7D5SN68</accession>
<proteinExistence type="predicted"/>
<evidence type="ECO:0000313" key="3">
    <source>
        <dbReference type="EMBL" id="QLH64556.1"/>
    </source>
</evidence>
<organism evidence="3 4">
    <name type="scientific">Serratia symbiotica</name>
    <dbReference type="NCBI Taxonomy" id="138074"/>
    <lineage>
        <taxon>Bacteria</taxon>
        <taxon>Pseudomonadati</taxon>
        <taxon>Pseudomonadota</taxon>
        <taxon>Gammaproteobacteria</taxon>
        <taxon>Enterobacterales</taxon>
        <taxon>Yersiniaceae</taxon>
        <taxon>Serratia</taxon>
    </lineage>
</organism>
<sequence length="381" mass="42515">MELWVLVAAIYLIYIFFFKKKKHKSGESYKAVKTPTRGLKTDTKNNKNIVSKDDSEDDALATFTLTSRRTVEYRISATPRQASSKSTGALAQWVQPGNEISAGGVVIAGGYLYFGQRMKPPGQSLSGYYNDGGEASLIDATLNVQPRPYHYEDGSLGYRPDYSSLSPESRGAYLSWLASDRGDVSCPIGYVFIYLYGLERRALVDSRDENISDDEFRSLFSEVERLRLVFFDNRSFRHYTSQLLEAMTILRLGMELSTDTCNEVGFSNGMIFKLSLSKAVDAGMPVSAGQALTWVKHHAEYALRTPARRCAKEFAVLFKQRYTIKYGDGMIIKPNKTRLRLDYRPASPSLPGVSLPVSDLPDPRGATPEPQIFPSAKIIPG</sequence>
<keyword evidence="3" id="KW-0614">Plasmid</keyword>
<evidence type="ECO:0000313" key="4">
    <source>
        <dbReference type="Proteomes" id="UP000042738"/>
    </source>
</evidence>
<dbReference type="Proteomes" id="UP000042738">
    <property type="component" value="Plasmid pSsAf2.3-2"/>
</dbReference>
<dbReference type="Pfam" id="PF13208">
    <property type="entry name" value="TerB_N"/>
    <property type="match status" value="1"/>
</dbReference>
<gene>
    <name evidence="3" type="ORF">SYMBAF_17220</name>
</gene>
<geneLocation type="plasmid" evidence="3 4">
    <name>pSsAf2.3-2</name>
</geneLocation>
<evidence type="ECO:0000256" key="1">
    <source>
        <dbReference type="SAM" id="MobiDB-lite"/>
    </source>
</evidence>
<feature type="region of interest" description="Disordered" evidence="1">
    <location>
        <begin position="353"/>
        <end position="373"/>
    </location>
</feature>
<protein>
    <recommendedName>
        <fullName evidence="2">TerB N-terminal domain-containing protein</fullName>
    </recommendedName>
</protein>
<dbReference type="EMBL" id="CP050857">
    <property type="protein sequence ID" value="QLH64556.1"/>
    <property type="molecule type" value="Genomic_DNA"/>
</dbReference>
<evidence type="ECO:0000259" key="2">
    <source>
        <dbReference type="Pfam" id="PF13208"/>
    </source>
</evidence>
<feature type="domain" description="TerB N-terminal" evidence="2">
    <location>
        <begin position="96"/>
        <end position="307"/>
    </location>
</feature>
<reference evidence="3 4" key="1">
    <citation type="journal article" date="2014" name="Genome Announc.">
        <title>Whole-Genome Sequence of Serratia symbiotica Strain CWBI-2.3T, a Free-Living Symbiont of the Black Bean Aphid Aphis fabae.</title>
        <authorList>
            <person name="Foray V."/>
            <person name="Grigorescu A.S."/>
            <person name="Sabri A."/>
            <person name="Haubruge E."/>
            <person name="Lognay G."/>
            <person name="Francis F."/>
            <person name="Fauconnier M.L."/>
            <person name="Hance T."/>
            <person name="Thonart P."/>
        </authorList>
    </citation>
    <scope>NUCLEOTIDE SEQUENCE [LARGE SCALE GENOMIC DNA]</scope>
    <source>
        <strain evidence="3">CWBI-2.3</strain>
        <plasmid evidence="3 4">pSsAf2.3-2</plasmid>
    </source>
</reference>